<evidence type="ECO:0000313" key="3">
    <source>
        <dbReference type="EMBL" id="KAH8705703.1"/>
    </source>
</evidence>
<dbReference type="InterPro" id="IPR019479">
    <property type="entry name" value="Peroxiredoxin_C"/>
</dbReference>
<dbReference type="GO" id="GO:0045454">
    <property type="term" value="P:cell redox homeostasis"/>
    <property type="evidence" value="ECO:0007669"/>
    <property type="project" value="TreeGrafter"/>
</dbReference>
<accession>A0AAD4Q6J2</accession>
<dbReference type="AlphaFoldDB" id="A0AAD4Q6J2"/>
<gene>
    <name evidence="3" type="ORF">BGW36DRAFT_457109</name>
</gene>
<dbReference type="PROSITE" id="PS51352">
    <property type="entry name" value="THIOREDOXIN_2"/>
    <property type="match status" value="1"/>
</dbReference>
<proteinExistence type="predicted"/>
<dbReference type="RefSeq" id="XP_046078324.1">
    <property type="nucleotide sequence ID" value="XM_046221952.1"/>
</dbReference>
<name>A0AAD4Q6J2_9EURO</name>
<keyword evidence="4" id="KW-1185">Reference proteome</keyword>
<dbReference type="PANTHER" id="PTHR43503">
    <property type="entry name" value="MCG48959-RELATED"/>
    <property type="match status" value="1"/>
</dbReference>
<dbReference type="InterPro" id="IPR036249">
    <property type="entry name" value="Thioredoxin-like_sf"/>
</dbReference>
<organism evidence="3 4">
    <name type="scientific">Talaromyces proteolyticus</name>
    <dbReference type="NCBI Taxonomy" id="1131652"/>
    <lineage>
        <taxon>Eukaryota</taxon>
        <taxon>Fungi</taxon>
        <taxon>Dikarya</taxon>
        <taxon>Ascomycota</taxon>
        <taxon>Pezizomycotina</taxon>
        <taxon>Eurotiomycetes</taxon>
        <taxon>Eurotiomycetidae</taxon>
        <taxon>Eurotiales</taxon>
        <taxon>Trichocomaceae</taxon>
        <taxon>Talaromyces</taxon>
        <taxon>Talaromyces sect. Bacilispori</taxon>
    </lineage>
</organism>
<sequence>MAAKAPSGPIRLGHTVPNFNADTTQGKINFYDQLQVTLPVTTFTPQKVTKTIYRIIGRSYSLFQMHSSYFTPVATTELITFTLLQADFAKRNVKLFALSTRNTLNDDGKFESHQTWVRDINDISNEPLLFPIISDKTGGISRLFNVLGEGDAAAVKSDDRVGEGLAFKSRTVFIIDAKKKFRLIFSYPADVGINTAEVLRVIDCLQTVARADIQTPANWIPGADAIVPPQYDDKKAKEKYPGYQVLKPYLRVCKLEVQDTNVETIEEISGEATEEFLKM</sequence>
<evidence type="ECO:0000259" key="2">
    <source>
        <dbReference type="PROSITE" id="PS51352"/>
    </source>
</evidence>
<dbReference type="InterPro" id="IPR013766">
    <property type="entry name" value="Thioredoxin_domain"/>
</dbReference>
<dbReference type="EMBL" id="JAJTJA010000001">
    <property type="protein sequence ID" value="KAH8705703.1"/>
    <property type="molecule type" value="Genomic_DNA"/>
</dbReference>
<dbReference type="Pfam" id="PF10417">
    <property type="entry name" value="1-cysPrx_C"/>
    <property type="match status" value="1"/>
</dbReference>
<reference evidence="3" key="1">
    <citation type="submission" date="2021-12" db="EMBL/GenBank/DDBJ databases">
        <title>Convergent genome expansion in fungi linked to evolution of root-endophyte symbiosis.</title>
        <authorList>
            <consortium name="DOE Joint Genome Institute"/>
            <person name="Ke Y.-H."/>
            <person name="Bonito G."/>
            <person name="Liao H.-L."/>
            <person name="Looney B."/>
            <person name="Rojas-Flechas A."/>
            <person name="Nash J."/>
            <person name="Hameed K."/>
            <person name="Schadt C."/>
            <person name="Martin F."/>
            <person name="Crous P.W."/>
            <person name="Miettinen O."/>
            <person name="Magnuson J.K."/>
            <person name="Labbe J."/>
            <person name="Jacobson D."/>
            <person name="Doktycz M.J."/>
            <person name="Veneault-Fourrey C."/>
            <person name="Kuo A."/>
            <person name="Mondo S."/>
            <person name="Calhoun S."/>
            <person name="Riley R."/>
            <person name="Ohm R."/>
            <person name="LaButti K."/>
            <person name="Andreopoulos B."/>
            <person name="Pangilinan J."/>
            <person name="Nolan M."/>
            <person name="Tritt A."/>
            <person name="Clum A."/>
            <person name="Lipzen A."/>
            <person name="Daum C."/>
            <person name="Barry K."/>
            <person name="Grigoriev I.V."/>
            <person name="Vilgalys R."/>
        </authorList>
    </citation>
    <scope>NUCLEOTIDE SEQUENCE</scope>
    <source>
        <strain evidence="3">PMI_201</strain>
    </source>
</reference>
<keyword evidence="1" id="KW-0560">Oxidoreductase</keyword>
<protein>
    <submittedName>
        <fullName evidence="3">Mitochondrial peroxiredoxin PRX1</fullName>
    </submittedName>
</protein>
<evidence type="ECO:0000256" key="1">
    <source>
        <dbReference type="ARBA" id="ARBA00023002"/>
    </source>
</evidence>
<dbReference type="InterPro" id="IPR000866">
    <property type="entry name" value="AhpC/TSA"/>
</dbReference>
<dbReference type="Proteomes" id="UP001201262">
    <property type="component" value="Unassembled WGS sequence"/>
</dbReference>
<evidence type="ECO:0000313" key="4">
    <source>
        <dbReference type="Proteomes" id="UP001201262"/>
    </source>
</evidence>
<dbReference type="Gene3D" id="3.30.1020.10">
    <property type="entry name" value="Antioxidant, Horf6, Chain A, domain2"/>
    <property type="match status" value="1"/>
</dbReference>
<dbReference type="GO" id="GO:0051920">
    <property type="term" value="F:peroxiredoxin activity"/>
    <property type="evidence" value="ECO:0007669"/>
    <property type="project" value="InterPro"/>
</dbReference>
<dbReference type="SUPFAM" id="SSF52833">
    <property type="entry name" value="Thioredoxin-like"/>
    <property type="match status" value="1"/>
</dbReference>
<dbReference type="PANTHER" id="PTHR43503:SF4">
    <property type="entry name" value="PEROXIREDOXIN-6"/>
    <property type="match status" value="1"/>
</dbReference>
<dbReference type="Pfam" id="PF00578">
    <property type="entry name" value="AhpC-TSA"/>
    <property type="match status" value="1"/>
</dbReference>
<feature type="domain" description="Thioredoxin" evidence="2">
    <location>
        <begin position="10"/>
        <end position="207"/>
    </location>
</feature>
<dbReference type="Gene3D" id="3.40.30.10">
    <property type="entry name" value="Glutaredoxin"/>
    <property type="match status" value="1"/>
</dbReference>
<comment type="caution">
    <text evidence="3">The sequence shown here is derived from an EMBL/GenBank/DDBJ whole genome shotgun (WGS) entry which is preliminary data.</text>
</comment>
<dbReference type="GeneID" id="70252239"/>
<dbReference type="GO" id="GO:0005829">
    <property type="term" value="C:cytosol"/>
    <property type="evidence" value="ECO:0007669"/>
    <property type="project" value="TreeGrafter"/>
</dbReference>
<dbReference type="GO" id="GO:0005739">
    <property type="term" value="C:mitochondrion"/>
    <property type="evidence" value="ECO:0007669"/>
    <property type="project" value="TreeGrafter"/>
</dbReference>